<dbReference type="Pfam" id="PF07719">
    <property type="entry name" value="TPR_2"/>
    <property type="match status" value="1"/>
</dbReference>
<evidence type="ECO:0000256" key="1">
    <source>
        <dbReference type="ARBA" id="ARBA00010062"/>
    </source>
</evidence>
<dbReference type="EC" id="2.7.1.11" evidence="9"/>
<accession>S0FXA9</accession>
<dbReference type="InterPro" id="IPR011990">
    <property type="entry name" value="TPR-like_helical_dom_sf"/>
</dbReference>
<comment type="similarity">
    <text evidence="1">Belongs to the leucine-binding protein family.</text>
</comment>
<evidence type="ECO:0000313" key="10">
    <source>
        <dbReference type="Proteomes" id="UP000014216"/>
    </source>
</evidence>
<keyword evidence="4 5" id="KW-0802">TPR repeat</keyword>
<dbReference type="InterPro" id="IPR051010">
    <property type="entry name" value="BCAA_transport"/>
</dbReference>
<keyword evidence="9" id="KW-0808">Transferase</keyword>
<keyword evidence="7" id="KW-1133">Transmembrane helix</keyword>
<dbReference type="RefSeq" id="WP_006966500.1">
    <property type="nucleotide sequence ID" value="NZ_APJX01000005.1"/>
</dbReference>
<dbReference type="PANTHER" id="PTHR30483:SF6">
    <property type="entry name" value="PERIPLASMIC BINDING PROTEIN OF ABC TRANSPORTER FOR NATURAL AMINO ACIDS"/>
    <property type="match status" value="1"/>
</dbReference>
<feature type="transmembrane region" description="Helical" evidence="7">
    <location>
        <begin position="7"/>
        <end position="26"/>
    </location>
</feature>
<dbReference type="AlphaFoldDB" id="S0FXA9"/>
<keyword evidence="2" id="KW-0732">Signal</keyword>
<evidence type="ECO:0000256" key="2">
    <source>
        <dbReference type="ARBA" id="ARBA00022729"/>
    </source>
</evidence>
<keyword evidence="10" id="KW-1185">Reference proteome</keyword>
<feature type="compositionally biased region" description="Polar residues" evidence="6">
    <location>
        <begin position="33"/>
        <end position="52"/>
    </location>
</feature>
<dbReference type="Proteomes" id="UP000014216">
    <property type="component" value="Unassembled WGS sequence"/>
</dbReference>
<evidence type="ECO:0000256" key="6">
    <source>
        <dbReference type="SAM" id="MobiDB-lite"/>
    </source>
</evidence>
<dbReference type="SMART" id="SM00028">
    <property type="entry name" value="TPR"/>
    <property type="match status" value="2"/>
</dbReference>
<keyword evidence="7" id="KW-0472">Membrane</keyword>
<proteinExistence type="inferred from homology"/>
<dbReference type="Pfam" id="PF13458">
    <property type="entry name" value="Peripla_BP_6"/>
    <property type="match status" value="1"/>
</dbReference>
<gene>
    <name evidence="9" type="primary">pfkA</name>
    <name evidence="9" type="ORF">Dpo_5c02970</name>
</gene>
<name>S0FXA9_9BACT</name>
<feature type="repeat" description="TPR" evidence="5">
    <location>
        <begin position="57"/>
        <end position="90"/>
    </location>
</feature>
<dbReference type="GO" id="GO:0003872">
    <property type="term" value="F:6-phosphofructokinase activity"/>
    <property type="evidence" value="ECO:0007669"/>
    <property type="project" value="UniProtKB-EC"/>
</dbReference>
<dbReference type="SUPFAM" id="SSF48452">
    <property type="entry name" value="TPR-like"/>
    <property type="match status" value="1"/>
</dbReference>
<dbReference type="EMBL" id="APJX01000005">
    <property type="protein sequence ID" value="EMS79370.1"/>
    <property type="molecule type" value="Genomic_DNA"/>
</dbReference>
<protein>
    <submittedName>
        <fullName evidence="9">6-phosphofructokinase PfkA</fullName>
        <ecNumber evidence="9">2.7.1.11</ecNumber>
    </submittedName>
</protein>
<dbReference type="PANTHER" id="PTHR30483">
    <property type="entry name" value="LEUCINE-SPECIFIC-BINDING PROTEIN"/>
    <property type="match status" value="1"/>
</dbReference>
<dbReference type="Gene3D" id="3.40.50.2300">
    <property type="match status" value="2"/>
</dbReference>
<evidence type="ECO:0000259" key="8">
    <source>
        <dbReference type="Pfam" id="PF13458"/>
    </source>
</evidence>
<dbReference type="CDD" id="cd06339">
    <property type="entry name" value="PBP1_YraM_LppC_lipoprotein-like"/>
    <property type="match status" value="1"/>
</dbReference>
<dbReference type="InterPro" id="IPR028081">
    <property type="entry name" value="Leu-bd"/>
</dbReference>
<organism evidence="9 10">
    <name type="scientific">Desulfotignum phosphitoxidans DSM 13687</name>
    <dbReference type="NCBI Taxonomy" id="1286635"/>
    <lineage>
        <taxon>Bacteria</taxon>
        <taxon>Pseudomonadati</taxon>
        <taxon>Thermodesulfobacteriota</taxon>
        <taxon>Desulfobacteria</taxon>
        <taxon>Desulfobacterales</taxon>
        <taxon>Desulfobacteraceae</taxon>
        <taxon>Desulfotignum</taxon>
    </lineage>
</organism>
<dbReference type="SUPFAM" id="SSF53822">
    <property type="entry name" value="Periplasmic binding protein-like I"/>
    <property type="match status" value="1"/>
</dbReference>
<evidence type="ECO:0000313" key="9">
    <source>
        <dbReference type="EMBL" id="EMS79370.1"/>
    </source>
</evidence>
<keyword evidence="9" id="KW-0418">Kinase</keyword>
<comment type="caution">
    <text evidence="9">The sequence shown here is derived from an EMBL/GenBank/DDBJ whole genome shotgun (WGS) entry which is preliminary data.</text>
</comment>
<dbReference type="OrthoDB" id="5410879at2"/>
<dbReference type="InterPro" id="IPR019734">
    <property type="entry name" value="TPR_rpt"/>
</dbReference>
<sequence length="531" mass="59202">MKPRQLLMIRFLVGMSIIVLMSAMWGCADKPSRTSSQDPSATKIQTPGPTAQTAARVETLETKAIALMQSGELEAALHAYNQALALNPETPQKNRIMNGIDQVLAEMPSDLIQTFIETPDLAVPEPLLQYWLGVILAQETKYAKAVDVLTRFMDLWPDHSRVPEAQAWVAWIRQDRFKKDTIGCLLPLSGKYAIYGQKALKGIHLAIQDLAEAHNRKFNIVIKDTQGDPDIAAACVDELDQANVAGIIGPLLAADEAGARAQELKIPLIALTQKQDFALSGEYLFSNFITPGMQVQTLAAYVFRTLGLEKVAILYPDEPYGRRYMKLFSQAAAEYGAEVVGMQTYDGKSNDFTEPVRKLIKRLSQPSDSSGSVILEFEALFIPDSASRINMILPQLAFHDARGMVLLGTNLWHHPSLLDQTKRYNQNTIITDGYFEHSQKPATVRFTQRFSNLYGESPGLLEAIFYDTTRILISTAMDPLVNSRQDLKDALLEERIFEGATGKTLFNSNGTARKELFLITIKNDRFVELDR</sequence>
<dbReference type="Gene3D" id="1.25.40.10">
    <property type="entry name" value="Tetratricopeptide repeat domain"/>
    <property type="match status" value="1"/>
</dbReference>
<keyword evidence="7" id="KW-0812">Transmembrane</keyword>
<evidence type="ECO:0000256" key="3">
    <source>
        <dbReference type="ARBA" id="ARBA00022737"/>
    </source>
</evidence>
<evidence type="ECO:0000256" key="4">
    <source>
        <dbReference type="ARBA" id="ARBA00022803"/>
    </source>
</evidence>
<dbReference type="InterPro" id="IPR028082">
    <property type="entry name" value="Peripla_BP_I"/>
</dbReference>
<feature type="region of interest" description="Disordered" evidence="6">
    <location>
        <begin position="29"/>
        <end position="52"/>
    </location>
</feature>
<dbReference type="PROSITE" id="PS50005">
    <property type="entry name" value="TPR"/>
    <property type="match status" value="1"/>
</dbReference>
<dbReference type="InterPro" id="IPR013105">
    <property type="entry name" value="TPR_2"/>
</dbReference>
<keyword evidence="3" id="KW-0677">Repeat</keyword>
<reference evidence="9 10" key="1">
    <citation type="journal article" date="2013" name="Genome Announc.">
        <title>Draft Genome Sequence of Desulfotignum phosphitoxidans DSM 13687 Strain FiPS-3.</title>
        <authorList>
            <person name="Poehlein A."/>
            <person name="Daniel R."/>
            <person name="Simeonova D.D."/>
        </authorList>
    </citation>
    <scope>NUCLEOTIDE SEQUENCE [LARGE SCALE GENOMIC DNA]</scope>
    <source>
        <strain evidence="9 10">DSM 13687</strain>
    </source>
</reference>
<evidence type="ECO:0000256" key="5">
    <source>
        <dbReference type="PROSITE-ProRule" id="PRU00339"/>
    </source>
</evidence>
<evidence type="ECO:0000256" key="7">
    <source>
        <dbReference type="SAM" id="Phobius"/>
    </source>
</evidence>
<feature type="domain" description="Leucine-binding protein" evidence="8">
    <location>
        <begin position="181"/>
        <end position="523"/>
    </location>
</feature>